<gene>
    <name evidence="1" type="ORF">GTG28_07740</name>
</gene>
<evidence type="ECO:0008006" key="3">
    <source>
        <dbReference type="Google" id="ProtNLM"/>
    </source>
</evidence>
<reference evidence="1 2" key="1">
    <citation type="submission" date="2020-01" db="EMBL/GenBank/DDBJ databases">
        <title>Draft Genome Sequence of Vibrio sp. strain OCN044, Isolated from a Healthy Coral at Palmyra Atoll.</title>
        <authorList>
            <person name="Videau P."/>
            <person name="Loughran R."/>
            <person name="Esquivel A."/>
            <person name="Deadmond M."/>
            <person name="Paddock B.E."/>
            <person name="Saw J.H."/>
            <person name="Ushijima B."/>
        </authorList>
    </citation>
    <scope>NUCLEOTIDE SEQUENCE [LARGE SCALE GENOMIC DNA]</scope>
    <source>
        <strain evidence="1 2">OCN044</strain>
    </source>
</reference>
<name>A0A6L8LSN4_9VIBR</name>
<dbReference type="SUPFAM" id="SSF54427">
    <property type="entry name" value="NTF2-like"/>
    <property type="match status" value="1"/>
</dbReference>
<comment type="caution">
    <text evidence="1">The sequence shown here is derived from an EMBL/GenBank/DDBJ whole genome shotgun (WGS) entry which is preliminary data.</text>
</comment>
<dbReference type="Proteomes" id="UP000478571">
    <property type="component" value="Unassembled WGS sequence"/>
</dbReference>
<dbReference type="InterPro" id="IPR009959">
    <property type="entry name" value="Cyclase_SnoaL-like"/>
</dbReference>
<protein>
    <recommendedName>
        <fullName evidence="3">SnoaL-like domain-containing protein</fullName>
    </recommendedName>
</protein>
<evidence type="ECO:0000313" key="1">
    <source>
        <dbReference type="EMBL" id="MYM59111.1"/>
    </source>
</evidence>
<sequence length="142" mass="16713">MKELTTSRVSKFMKENIALVQDFYTDVFINRDFSRCKEYMDENYINNSNFVNNGRDGFIEYFSNYSKKFPNGSASIEKILSSDDHVFVYANHWTKLLGITLKYKAIDIYEIKNNKIKEHWDSVEGLNGISIFIFMVKRVFGL</sequence>
<organism evidence="1 2">
    <name type="scientific">Vibrio tetraodonis subsp. pristinus</name>
    <dbReference type="NCBI Taxonomy" id="2695891"/>
    <lineage>
        <taxon>Bacteria</taxon>
        <taxon>Pseudomonadati</taxon>
        <taxon>Pseudomonadota</taxon>
        <taxon>Gammaproteobacteria</taxon>
        <taxon>Vibrionales</taxon>
        <taxon>Vibrionaceae</taxon>
        <taxon>Vibrio</taxon>
    </lineage>
</organism>
<dbReference type="InterPro" id="IPR032710">
    <property type="entry name" value="NTF2-like_dom_sf"/>
</dbReference>
<accession>A0A6L8LSN4</accession>
<evidence type="ECO:0000313" key="2">
    <source>
        <dbReference type="Proteomes" id="UP000478571"/>
    </source>
</evidence>
<dbReference type="EMBL" id="WWEU01000002">
    <property type="protein sequence ID" value="MYM59111.1"/>
    <property type="molecule type" value="Genomic_DNA"/>
</dbReference>
<dbReference type="AlphaFoldDB" id="A0A6L8LSN4"/>
<dbReference type="Gene3D" id="3.10.450.50">
    <property type="match status" value="1"/>
</dbReference>
<proteinExistence type="predicted"/>
<dbReference type="Pfam" id="PF07366">
    <property type="entry name" value="SnoaL"/>
    <property type="match status" value="1"/>
</dbReference>
<dbReference type="GO" id="GO:0030638">
    <property type="term" value="P:polyketide metabolic process"/>
    <property type="evidence" value="ECO:0007669"/>
    <property type="project" value="InterPro"/>
</dbReference>
<keyword evidence="2" id="KW-1185">Reference proteome</keyword>